<dbReference type="Proteomes" id="UP000886856">
    <property type="component" value="Unassembled WGS sequence"/>
</dbReference>
<gene>
    <name evidence="1" type="ORF">H9948_04365</name>
</gene>
<proteinExistence type="predicted"/>
<reference evidence="1" key="1">
    <citation type="journal article" date="2021" name="PeerJ">
        <title>Extensive microbial diversity within the chicken gut microbiome revealed by metagenomics and culture.</title>
        <authorList>
            <person name="Gilroy R."/>
            <person name="Ravi A."/>
            <person name="Getino M."/>
            <person name="Pursley I."/>
            <person name="Horton D.L."/>
            <person name="Alikhan N.F."/>
            <person name="Baker D."/>
            <person name="Gharbi K."/>
            <person name="Hall N."/>
            <person name="Watson M."/>
            <person name="Adriaenssens E.M."/>
            <person name="Foster-Nyarko E."/>
            <person name="Jarju S."/>
            <person name="Secka A."/>
            <person name="Antonio M."/>
            <person name="Oren A."/>
            <person name="Chaudhuri R.R."/>
            <person name="La Ragione R."/>
            <person name="Hildebrand F."/>
            <person name="Pallen M.J."/>
        </authorList>
    </citation>
    <scope>NUCLEOTIDE SEQUENCE</scope>
    <source>
        <strain evidence="1">CHK171-505</strain>
    </source>
</reference>
<protein>
    <submittedName>
        <fullName evidence="1">Uncharacterized protein</fullName>
    </submittedName>
</protein>
<evidence type="ECO:0000313" key="2">
    <source>
        <dbReference type="Proteomes" id="UP000886856"/>
    </source>
</evidence>
<evidence type="ECO:0000313" key="1">
    <source>
        <dbReference type="EMBL" id="HJA90007.1"/>
    </source>
</evidence>
<comment type="caution">
    <text evidence="1">The sequence shown here is derived from an EMBL/GenBank/DDBJ whole genome shotgun (WGS) entry which is preliminary data.</text>
</comment>
<reference evidence="1" key="2">
    <citation type="submission" date="2021-04" db="EMBL/GenBank/DDBJ databases">
        <authorList>
            <person name="Gilroy R."/>
        </authorList>
    </citation>
    <scope>NUCLEOTIDE SEQUENCE</scope>
    <source>
        <strain evidence="1">CHK171-505</strain>
    </source>
</reference>
<dbReference type="EMBL" id="DWYW01000094">
    <property type="protein sequence ID" value="HJA90007.1"/>
    <property type="molecule type" value="Genomic_DNA"/>
</dbReference>
<accession>A0A9D2I0X5</accession>
<sequence length="68" mass="8278">MFSVEDALLRMRELYKCEDGPAKELYKHYGMAIRRLLDNQTIMIFDEYNDVKDEIWNETLKIKDEMEK</sequence>
<organism evidence="1 2">
    <name type="scientific">Candidatus Jeotgalibaca merdavium</name>
    <dbReference type="NCBI Taxonomy" id="2838627"/>
    <lineage>
        <taxon>Bacteria</taxon>
        <taxon>Bacillati</taxon>
        <taxon>Bacillota</taxon>
        <taxon>Bacilli</taxon>
        <taxon>Lactobacillales</taxon>
        <taxon>Carnobacteriaceae</taxon>
        <taxon>Jeotgalibaca</taxon>
    </lineage>
</organism>
<dbReference type="AlphaFoldDB" id="A0A9D2I0X5"/>
<name>A0A9D2I0X5_9LACT</name>